<dbReference type="HAMAP" id="MF_01579">
    <property type="entry name" value="16SrRNA_methyltr_F"/>
    <property type="match status" value="1"/>
</dbReference>
<dbReference type="PANTHER" id="PTHR22807:SF30">
    <property type="entry name" value="28S RRNA (CYTOSINE(4447)-C(5))-METHYLTRANSFERASE-RELATED"/>
    <property type="match status" value="1"/>
</dbReference>
<feature type="binding site" evidence="8 9">
    <location>
        <begin position="126"/>
        <end position="132"/>
    </location>
    <ligand>
        <name>S-adenosyl-L-methionine</name>
        <dbReference type="ChEBI" id="CHEBI:59789"/>
    </ligand>
</feature>
<evidence type="ECO:0000313" key="11">
    <source>
        <dbReference type="EMBL" id="MCE2595244.1"/>
    </source>
</evidence>
<evidence type="ECO:0000256" key="7">
    <source>
        <dbReference type="ARBA" id="ARBA00022884"/>
    </source>
</evidence>
<comment type="caution">
    <text evidence="11">The sequence shown here is derived from an EMBL/GenBank/DDBJ whole genome shotgun (WGS) entry which is preliminary data.</text>
</comment>
<feature type="binding site" evidence="8 9">
    <location>
        <position position="150"/>
    </location>
    <ligand>
        <name>S-adenosyl-L-methionine</name>
        <dbReference type="ChEBI" id="CHEBI:59789"/>
    </ligand>
</feature>
<comment type="function">
    <text evidence="8">Specifically methylates the cytosine at position 1407 (m5C1407) of 16S rRNA.</text>
</comment>
<keyword evidence="7 8" id="KW-0694">RNA-binding</keyword>
<evidence type="ECO:0000256" key="9">
    <source>
        <dbReference type="PROSITE-ProRule" id="PRU01023"/>
    </source>
</evidence>
<dbReference type="InterPro" id="IPR049560">
    <property type="entry name" value="MeTrfase_RsmB-F_NOP2_cat"/>
</dbReference>
<dbReference type="Pfam" id="PF17125">
    <property type="entry name" value="Methyltr_RsmF_N"/>
    <property type="match status" value="1"/>
</dbReference>
<dbReference type="InterPro" id="IPR023545">
    <property type="entry name" value="rRNA_ssu_MeTfrase_F"/>
</dbReference>
<dbReference type="GO" id="GO:0008168">
    <property type="term" value="F:methyltransferase activity"/>
    <property type="evidence" value="ECO:0007669"/>
    <property type="project" value="UniProtKB-KW"/>
</dbReference>
<dbReference type="PROSITE" id="PS01153">
    <property type="entry name" value="NOL1_NOP2_SUN"/>
    <property type="match status" value="1"/>
</dbReference>
<dbReference type="InterPro" id="IPR018314">
    <property type="entry name" value="RsmB/NOL1/NOP2-like_CS"/>
</dbReference>
<protein>
    <recommendedName>
        <fullName evidence="8">Ribosomal RNA small subunit methyltransferase F</fullName>
        <ecNumber evidence="8">2.1.1.178</ecNumber>
    </recommendedName>
    <alternativeName>
        <fullName evidence="8">16S rRNA m5C1407 methyltransferase</fullName>
    </alternativeName>
    <alternativeName>
        <fullName evidence="8">rRNA (cytosine-C(5)-)-methyltransferase RsmF</fullName>
    </alternativeName>
</protein>
<keyword evidence="4 8" id="KW-0489">Methyltransferase</keyword>
<comment type="catalytic activity">
    <reaction evidence="8">
        <text>cytidine(1407) in 16S rRNA + S-adenosyl-L-methionine = 5-methylcytidine(1407) in 16S rRNA + S-adenosyl-L-homocysteine + H(+)</text>
        <dbReference type="Rhea" id="RHEA:42756"/>
        <dbReference type="Rhea" id="RHEA-COMP:10223"/>
        <dbReference type="Rhea" id="RHEA-COMP:10224"/>
        <dbReference type="ChEBI" id="CHEBI:15378"/>
        <dbReference type="ChEBI" id="CHEBI:57856"/>
        <dbReference type="ChEBI" id="CHEBI:59789"/>
        <dbReference type="ChEBI" id="CHEBI:74483"/>
        <dbReference type="ChEBI" id="CHEBI:82748"/>
        <dbReference type="EC" id="2.1.1.178"/>
    </reaction>
</comment>
<evidence type="ECO:0000256" key="3">
    <source>
        <dbReference type="ARBA" id="ARBA00022552"/>
    </source>
</evidence>
<dbReference type="InterPro" id="IPR011023">
    <property type="entry name" value="Nop2p"/>
</dbReference>
<proteinExistence type="inferred from homology"/>
<evidence type="ECO:0000259" key="10">
    <source>
        <dbReference type="PROSITE" id="PS51686"/>
    </source>
</evidence>
<dbReference type="CDD" id="cd02440">
    <property type="entry name" value="AdoMet_MTases"/>
    <property type="match status" value="1"/>
</dbReference>
<gene>
    <name evidence="8 11" type="primary">rsmF</name>
    <name evidence="11" type="ORF">K6Y31_10500</name>
</gene>
<evidence type="ECO:0000256" key="1">
    <source>
        <dbReference type="ARBA" id="ARBA00007494"/>
    </source>
</evidence>
<dbReference type="SUPFAM" id="SSF53335">
    <property type="entry name" value="S-adenosyl-L-methionine-dependent methyltransferases"/>
    <property type="match status" value="1"/>
</dbReference>
<sequence>MANQIYLPDAFLSCMAQIMPNTLSMDDFIAICNQPLRRSIRVNTLKISVDAFKQRALEHQWQLSPIPWCDHGFWLIREDESIPLGNTAEHLAGLFYIQEASSMMPVTALFHLWQSEIVDPIVLDAAAAPGSKTTQIAALMNNQGLLIANEFSSSRVKVLHSNLMRCGIKNTALTHFDARVFGSWLTESVDAILLDAPCSGEGAVRKDDNAMKNWSESSVTDIANTQKALIESAFYALKPGGTLIYSTCTLNETENQEVCQHLLETFGDAVAVLPLTDLFPEAASVATPQGYLHVWPQVFDSEGFFVAGFRKLESAQPDEKNRHRGKFPFSFATKEKTENFFNYLSSQFGVTADQLNGDVCIREAEYWLFPKAFSGIKGKMKYDRVGIKLAEAIKKSFRITHELALVIGQVADKNTFELSAAQCKEYYMGRDIHLDQVLGKGEVILLYRGAPIGLGKWVNNRIKNSYPRELVRDYHLFDF</sequence>
<keyword evidence="12" id="KW-1185">Reference proteome</keyword>
<feature type="domain" description="SAM-dependent MTase RsmB/NOP-type" evidence="10">
    <location>
        <begin position="28"/>
        <end position="312"/>
    </location>
</feature>
<evidence type="ECO:0000256" key="4">
    <source>
        <dbReference type="ARBA" id="ARBA00022603"/>
    </source>
</evidence>
<dbReference type="InterPro" id="IPR023267">
    <property type="entry name" value="RCMT"/>
</dbReference>
<dbReference type="Pfam" id="PF01189">
    <property type="entry name" value="Methyltr_RsmB-F"/>
    <property type="match status" value="1"/>
</dbReference>
<dbReference type="Proteomes" id="UP001201273">
    <property type="component" value="Unassembled WGS sequence"/>
</dbReference>
<keyword evidence="6 8" id="KW-0949">S-adenosyl-L-methionine</keyword>
<name>A0ABS8W8B7_9GAMM</name>
<dbReference type="PROSITE" id="PS51686">
    <property type="entry name" value="SAM_MT_RSMB_NOP"/>
    <property type="match status" value="1"/>
</dbReference>
<accession>A0ABS8W8B7</accession>
<reference evidence="11 12" key="1">
    <citation type="journal article" date="2022" name="Environ. Microbiol. Rep.">
        <title>Eco-phylogenetic analyses reveal divergent evolution of vitamin B12 metabolism in the marine bacterial family 'Psychromonadaceae'.</title>
        <authorList>
            <person name="Jin X."/>
            <person name="Yang Y."/>
            <person name="Cao H."/>
            <person name="Gao B."/>
            <person name="Zhao Z."/>
        </authorList>
    </citation>
    <scope>NUCLEOTIDE SEQUENCE [LARGE SCALE GENOMIC DNA]</scope>
    <source>
        <strain evidence="11 12">MKS20</strain>
    </source>
</reference>
<dbReference type="InterPro" id="IPR027391">
    <property type="entry name" value="Nol1_Nop2_Fmu_2"/>
</dbReference>
<evidence type="ECO:0000256" key="5">
    <source>
        <dbReference type="ARBA" id="ARBA00022679"/>
    </source>
</evidence>
<organism evidence="11 12">
    <name type="scientific">Motilimonas cestriensis</name>
    <dbReference type="NCBI Taxonomy" id="2742685"/>
    <lineage>
        <taxon>Bacteria</taxon>
        <taxon>Pseudomonadati</taxon>
        <taxon>Pseudomonadota</taxon>
        <taxon>Gammaproteobacteria</taxon>
        <taxon>Alteromonadales</taxon>
        <taxon>Alteromonadales genera incertae sedis</taxon>
        <taxon>Motilimonas</taxon>
    </lineage>
</organism>
<keyword evidence="5 8" id="KW-0808">Transferase</keyword>
<dbReference type="InterPro" id="IPR048457">
    <property type="entry name" value="YebU_pre-PUA_dom"/>
</dbReference>
<feature type="active site" description="Nucleophile" evidence="8 9">
    <location>
        <position position="248"/>
    </location>
</feature>
<dbReference type="InterPro" id="IPR031341">
    <property type="entry name" value="Methyltr_RsmF_N"/>
</dbReference>
<comment type="similarity">
    <text evidence="1 8 9">Belongs to the class I-like SAM-binding methyltransferase superfamily. RsmB/NOP family.</text>
</comment>
<dbReference type="InterPro" id="IPR001678">
    <property type="entry name" value="MeTrfase_RsmB-F_NOP2_dom"/>
</dbReference>
<keyword evidence="2 8" id="KW-0963">Cytoplasm</keyword>
<dbReference type="EC" id="2.1.1.178" evidence="8"/>
<dbReference type="EMBL" id="JAIMJA010000009">
    <property type="protein sequence ID" value="MCE2595244.1"/>
    <property type="molecule type" value="Genomic_DNA"/>
</dbReference>
<feature type="binding site" evidence="8 9">
    <location>
        <position position="177"/>
    </location>
    <ligand>
        <name>S-adenosyl-L-methionine</name>
        <dbReference type="ChEBI" id="CHEBI:59789"/>
    </ligand>
</feature>
<dbReference type="RefSeq" id="WP_233052737.1">
    <property type="nucleotide sequence ID" value="NZ_JAIMJA010000009.1"/>
</dbReference>
<dbReference type="InterPro" id="IPR029063">
    <property type="entry name" value="SAM-dependent_MTases_sf"/>
</dbReference>
<dbReference type="PANTHER" id="PTHR22807">
    <property type="entry name" value="NOP2 YEAST -RELATED NOL1/NOP2/FMU SUN DOMAIN-CONTAINING"/>
    <property type="match status" value="1"/>
</dbReference>
<dbReference type="Gene3D" id="3.10.450.720">
    <property type="match status" value="1"/>
</dbReference>
<evidence type="ECO:0000256" key="8">
    <source>
        <dbReference type="HAMAP-Rule" id="MF_01579"/>
    </source>
</evidence>
<dbReference type="NCBIfam" id="NF008898">
    <property type="entry name" value="PRK11933.1"/>
    <property type="match status" value="1"/>
</dbReference>
<dbReference type="GO" id="GO:0032259">
    <property type="term" value="P:methylation"/>
    <property type="evidence" value="ECO:0007669"/>
    <property type="project" value="UniProtKB-KW"/>
</dbReference>
<comment type="subcellular location">
    <subcellularLocation>
        <location evidence="8">Cytoplasm</location>
    </subcellularLocation>
</comment>
<dbReference type="PRINTS" id="PR02008">
    <property type="entry name" value="RCMTFAMILY"/>
</dbReference>
<dbReference type="Pfam" id="PF13636">
    <property type="entry name" value="Methyltranf_PUA"/>
    <property type="match status" value="1"/>
</dbReference>
<evidence type="ECO:0000256" key="2">
    <source>
        <dbReference type="ARBA" id="ARBA00022490"/>
    </source>
</evidence>
<evidence type="ECO:0000313" key="12">
    <source>
        <dbReference type="Proteomes" id="UP001201273"/>
    </source>
</evidence>
<dbReference type="Gene3D" id="3.40.50.150">
    <property type="entry name" value="Vaccinia Virus protein VP39"/>
    <property type="match status" value="1"/>
</dbReference>
<dbReference type="Pfam" id="PF21150">
    <property type="entry name" value="YebU_pre-PUA_dom"/>
    <property type="match status" value="1"/>
</dbReference>
<keyword evidence="3 8" id="KW-0698">rRNA processing</keyword>
<feature type="binding site" evidence="8 9">
    <location>
        <position position="195"/>
    </location>
    <ligand>
        <name>S-adenosyl-L-methionine</name>
        <dbReference type="ChEBI" id="CHEBI:59789"/>
    </ligand>
</feature>
<evidence type="ECO:0000256" key="6">
    <source>
        <dbReference type="ARBA" id="ARBA00022691"/>
    </source>
</evidence>
<dbReference type="NCBIfam" id="TIGR00446">
    <property type="entry name" value="nop2p"/>
    <property type="match status" value="1"/>
</dbReference>